<sequence>MYYMYPYPYYRQNGWADVFTLLQQSLYAEGMVCSMSTQMLYNPETEDLKGNTKMHDHLVPASYHRVTASGSAYRLTAGETDPYIVTTAVSCIKNAQRQDKGVREGLQIMKENANDKWRPFVEQIIRWQDVAESTLTQAKETMQSMNVWESSQ</sequence>
<dbReference type="AlphaFoldDB" id="A0A0A5I1H5"/>
<gene>
    <name evidence="1" type="ORF">N783_05005</name>
</gene>
<name>A0A0A5I1H5_9BACI</name>
<comment type="caution">
    <text evidence="1">The sequence shown here is derived from an EMBL/GenBank/DDBJ whole genome shotgun (WGS) entry which is preliminary data.</text>
</comment>
<dbReference type="eggNOG" id="ENOG5033ACX">
    <property type="taxonomic scope" value="Bacteria"/>
</dbReference>
<accession>A0A0A5I1H5</accession>
<reference evidence="1 2" key="1">
    <citation type="submission" date="2013-08" db="EMBL/GenBank/DDBJ databases">
        <authorList>
            <person name="Huang J."/>
            <person name="Wang G."/>
        </authorList>
    </citation>
    <scope>NUCLEOTIDE SEQUENCE [LARGE SCALE GENOMIC DNA]</scope>
    <source>
        <strain evidence="1 2">BH030004</strain>
    </source>
</reference>
<evidence type="ECO:0000313" key="2">
    <source>
        <dbReference type="Proteomes" id="UP000030403"/>
    </source>
</evidence>
<protein>
    <submittedName>
        <fullName evidence="1">Uncharacterized protein</fullName>
    </submittedName>
</protein>
<organism evidence="1 2">
    <name type="scientific">Pontibacillus marinus BH030004 = DSM 16465</name>
    <dbReference type="NCBI Taxonomy" id="1385511"/>
    <lineage>
        <taxon>Bacteria</taxon>
        <taxon>Bacillati</taxon>
        <taxon>Bacillota</taxon>
        <taxon>Bacilli</taxon>
        <taxon>Bacillales</taxon>
        <taxon>Bacillaceae</taxon>
        <taxon>Pontibacillus</taxon>
    </lineage>
</organism>
<proteinExistence type="predicted"/>
<evidence type="ECO:0000313" key="1">
    <source>
        <dbReference type="EMBL" id="KGX89712.1"/>
    </source>
</evidence>
<dbReference type="RefSeq" id="WP_036842048.1">
    <property type="nucleotide sequence ID" value="NZ_AULJ01000031.1"/>
</dbReference>
<dbReference type="EMBL" id="AVPF01000013">
    <property type="protein sequence ID" value="KGX89712.1"/>
    <property type="molecule type" value="Genomic_DNA"/>
</dbReference>
<keyword evidence="2" id="KW-1185">Reference proteome</keyword>
<dbReference type="Proteomes" id="UP000030403">
    <property type="component" value="Unassembled WGS sequence"/>
</dbReference>